<accession>A0A0G3C962</accession>
<name>A0A0G3C962_METBA</name>
<evidence type="ECO:0000313" key="2">
    <source>
        <dbReference type="Proteomes" id="UP000035331"/>
    </source>
</evidence>
<dbReference type="AlphaFoldDB" id="A0A0G3C962"/>
<reference evidence="1 2" key="2">
    <citation type="journal article" date="2015" name="Stand. Genomic Sci.">
        <title>The complete genome sequence of the rumen methanogen Methanosarcina barkeri CM1.</title>
        <authorList>
            <person name="Lambie S.C."/>
            <person name="Kelly W.J."/>
            <person name="Leahy S.C."/>
            <person name="Li D."/>
            <person name="Reilly K."/>
            <person name="McAllister T.A."/>
            <person name="Valle E.R."/>
            <person name="Attwood G.T."/>
            <person name="Altermann E."/>
        </authorList>
    </citation>
    <scope>NUCLEOTIDE SEQUENCE [LARGE SCALE GENOMIC DNA]</scope>
    <source>
        <strain evidence="1 2">CM1</strain>
    </source>
</reference>
<sequence length="52" mass="6131">MKKTVLKSIFNPPKNRFGYSIEDNFDEFADKLVNDFPDKPIYLQTHQNCPII</sequence>
<protein>
    <submittedName>
        <fullName evidence="1">Uncharacterized protein</fullName>
    </submittedName>
</protein>
<organism evidence="1 2">
    <name type="scientific">Methanosarcina barkeri CM1</name>
    <dbReference type="NCBI Taxonomy" id="796385"/>
    <lineage>
        <taxon>Archaea</taxon>
        <taxon>Methanobacteriati</taxon>
        <taxon>Methanobacteriota</taxon>
        <taxon>Stenosarchaea group</taxon>
        <taxon>Methanomicrobia</taxon>
        <taxon>Methanosarcinales</taxon>
        <taxon>Methanosarcinaceae</taxon>
        <taxon>Methanosarcina</taxon>
    </lineage>
</organism>
<dbReference type="EMBL" id="CP008746">
    <property type="protein sequence ID" value="AKJ38549.1"/>
    <property type="molecule type" value="Genomic_DNA"/>
</dbReference>
<proteinExistence type="predicted"/>
<dbReference type="Proteomes" id="UP000035331">
    <property type="component" value="Chromosome"/>
</dbReference>
<dbReference type="PATRIC" id="fig|796385.3.peg.1884"/>
<evidence type="ECO:0000313" key="1">
    <source>
        <dbReference type="EMBL" id="AKJ38549.1"/>
    </source>
</evidence>
<gene>
    <name evidence="1" type="ORF">MCM1_1509</name>
</gene>
<reference evidence="2" key="1">
    <citation type="submission" date="2014-06" db="EMBL/GenBank/DDBJ databases">
        <title>The complete genome sequence of Methanosarcina barkeri CM1.</title>
        <authorList>
            <consortium name="Pastoral Greenhouse Gas Research Consortium"/>
            <person name="Lambie S.C."/>
            <person name="Leahy S.C."/>
            <person name="Kelly W.J."/>
            <person name="Li D."/>
            <person name="Reilly K."/>
            <person name="Attwood G.T."/>
            <person name="Altermann E."/>
        </authorList>
    </citation>
    <scope>NUCLEOTIDE SEQUENCE [LARGE SCALE GENOMIC DNA]</scope>
    <source>
        <strain evidence="2">CM1</strain>
    </source>
</reference>